<dbReference type="SUPFAM" id="SSF55729">
    <property type="entry name" value="Acyl-CoA N-acyltransferases (Nat)"/>
    <property type="match status" value="1"/>
</dbReference>
<dbReference type="PROSITE" id="PS51186">
    <property type="entry name" value="GNAT"/>
    <property type="match status" value="1"/>
</dbReference>
<dbReference type="InterPro" id="IPR000182">
    <property type="entry name" value="GNAT_dom"/>
</dbReference>
<sequence>MRNLRPVCPDDLTLICRHREAMFREAGWDMMAIATMAVPFREWLAPRLGDGRYFGFMVEEDGRTIAGIGLLELTWPPHPSHPHDDRRGYVLNLYVEPAHRKNGVARSLMVESQAELARRGLSYATLHATANGRKLYEKLGWAATSEMATPLAFDGMPA</sequence>
<protein>
    <submittedName>
        <fullName evidence="2">GNAT family acetyltransferase</fullName>
    </submittedName>
</protein>
<dbReference type="OrthoDB" id="8453373at2"/>
<reference evidence="2 3" key="1">
    <citation type="submission" date="2015-03" db="EMBL/GenBank/DDBJ databases">
        <title>Draft genome sequence of Elstera litoralis.</title>
        <authorList>
            <person name="Rahalkar M.C."/>
            <person name="Dhakephalkar P.K."/>
            <person name="Pore S.D."/>
            <person name="Arora P."/>
            <person name="Kapse N.G."/>
            <person name="Pandit P.S."/>
        </authorList>
    </citation>
    <scope>NUCLEOTIDE SEQUENCE [LARGE SCALE GENOMIC DNA]</scope>
    <source>
        <strain evidence="2 3">Dia-1</strain>
    </source>
</reference>
<dbReference type="EMBL" id="LAJY01000123">
    <property type="protein sequence ID" value="KJV10272.1"/>
    <property type="molecule type" value="Genomic_DNA"/>
</dbReference>
<keyword evidence="2" id="KW-0808">Transferase</keyword>
<dbReference type="Pfam" id="PF00583">
    <property type="entry name" value="Acetyltransf_1"/>
    <property type="match status" value="1"/>
</dbReference>
<keyword evidence="3" id="KW-1185">Reference proteome</keyword>
<comment type="caution">
    <text evidence="2">The sequence shown here is derived from an EMBL/GenBank/DDBJ whole genome shotgun (WGS) entry which is preliminary data.</text>
</comment>
<dbReference type="GO" id="GO:0016747">
    <property type="term" value="F:acyltransferase activity, transferring groups other than amino-acyl groups"/>
    <property type="evidence" value="ECO:0007669"/>
    <property type="project" value="InterPro"/>
</dbReference>
<gene>
    <name evidence="2" type="ORF">VZ95_06075</name>
</gene>
<dbReference type="InterPro" id="IPR016181">
    <property type="entry name" value="Acyl_CoA_acyltransferase"/>
</dbReference>
<dbReference type="Proteomes" id="UP000033774">
    <property type="component" value="Unassembled WGS sequence"/>
</dbReference>
<name>A0A0F3IUH0_9PROT</name>
<dbReference type="CDD" id="cd04301">
    <property type="entry name" value="NAT_SF"/>
    <property type="match status" value="1"/>
</dbReference>
<dbReference type="Gene3D" id="3.40.630.30">
    <property type="match status" value="1"/>
</dbReference>
<organism evidence="2 3">
    <name type="scientific">Elstera litoralis</name>
    <dbReference type="NCBI Taxonomy" id="552518"/>
    <lineage>
        <taxon>Bacteria</taxon>
        <taxon>Pseudomonadati</taxon>
        <taxon>Pseudomonadota</taxon>
        <taxon>Alphaproteobacteria</taxon>
        <taxon>Rhodospirillales</taxon>
        <taxon>Rhodospirillaceae</taxon>
        <taxon>Elstera</taxon>
    </lineage>
</organism>
<proteinExistence type="predicted"/>
<evidence type="ECO:0000313" key="2">
    <source>
        <dbReference type="EMBL" id="KJV10272.1"/>
    </source>
</evidence>
<evidence type="ECO:0000259" key="1">
    <source>
        <dbReference type="PROSITE" id="PS51186"/>
    </source>
</evidence>
<dbReference type="AlphaFoldDB" id="A0A0F3IUH0"/>
<evidence type="ECO:0000313" key="3">
    <source>
        <dbReference type="Proteomes" id="UP000033774"/>
    </source>
</evidence>
<dbReference type="RefSeq" id="WP_045775065.1">
    <property type="nucleotide sequence ID" value="NZ_LAJY01000123.1"/>
</dbReference>
<dbReference type="PATRIC" id="fig|552518.3.peg.291"/>
<accession>A0A0F3IUH0</accession>
<feature type="domain" description="N-acetyltransferase" evidence="1">
    <location>
        <begin position="2"/>
        <end position="158"/>
    </location>
</feature>